<dbReference type="GO" id="GO:0016192">
    <property type="term" value="P:vesicle-mediated transport"/>
    <property type="evidence" value="ECO:0007669"/>
    <property type="project" value="UniProtKB-ARBA"/>
</dbReference>
<dbReference type="FunFam" id="2.30.30.40:FF:000072">
    <property type="entry name" value="Unconventional Myosin IB"/>
    <property type="match status" value="1"/>
</dbReference>
<dbReference type="AlphaFoldDB" id="A0A7T8HFF9"/>
<proteinExistence type="predicted"/>
<keyword evidence="6" id="KW-1185">Reference proteome</keyword>
<protein>
    <recommendedName>
        <fullName evidence="4">SH3 domain-containing protein</fullName>
    </recommendedName>
</protein>
<evidence type="ECO:0000256" key="3">
    <source>
        <dbReference type="SAM" id="MobiDB-lite"/>
    </source>
</evidence>
<evidence type="ECO:0000256" key="1">
    <source>
        <dbReference type="ARBA" id="ARBA00022443"/>
    </source>
</evidence>
<keyword evidence="1 2" id="KW-0728">SH3 domain</keyword>
<dbReference type="Pfam" id="PF14604">
    <property type="entry name" value="SH3_9"/>
    <property type="match status" value="1"/>
</dbReference>
<dbReference type="GO" id="GO:0007015">
    <property type="term" value="P:actin filament organization"/>
    <property type="evidence" value="ECO:0007669"/>
    <property type="project" value="TreeGrafter"/>
</dbReference>
<dbReference type="GO" id="GO:0016477">
    <property type="term" value="P:cell migration"/>
    <property type="evidence" value="ECO:0007669"/>
    <property type="project" value="TreeGrafter"/>
</dbReference>
<dbReference type="PANTHER" id="PTHR14167">
    <property type="entry name" value="SH3 DOMAIN-CONTAINING"/>
    <property type="match status" value="1"/>
</dbReference>
<feature type="non-terminal residue" evidence="5">
    <location>
        <position position="100"/>
    </location>
</feature>
<accession>A0A7T8HFF9</accession>
<evidence type="ECO:0000259" key="4">
    <source>
        <dbReference type="PROSITE" id="PS50002"/>
    </source>
</evidence>
<dbReference type="EMBL" id="CP045895">
    <property type="protein sequence ID" value="QQP49019.1"/>
    <property type="molecule type" value="Genomic_DNA"/>
</dbReference>
<feature type="non-terminal residue" evidence="5">
    <location>
        <position position="1"/>
    </location>
</feature>
<dbReference type="SUPFAM" id="SSF50044">
    <property type="entry name" value="SH3-domain"/>
    <property type="match status" value="1"/>
</dbReference>
<dbReference type="InterPro" id="IPR036028">
    <property type="entry name" value="SH3-like_dom_sf"/>
</dbReference>
<dbReference type="OrthoDB" id="5971719at2759"/>
<gene>
    <name evidence="5" type="ORF">FKW44_009530</name>
</gene>
<feature type="compositionally biased region" description="Low complexity" evidence="3">
    <location>
        <begin position="19"/>
        <end position="30"/>
    </location>
</feature>
<dbReference type="PANTHER" id="PTHR14167:SF92">
    <property type="entry name" value="CIN85 AND CD2AP RELATED, ISOFORM J"/>
    <property type="match status" value="1"/>
</dbReference>
<dbReference type="PRINTS" id="PR00452">
    <property type="entry name" value="SH3DOMAIN"/>
</dbReference>
<reference evidence="6" key="1">
    <citation type="submission" date="2021-01" db="EMBL/GenBank/DDBJ databases">
        <title>Caligus Genome Assembly.</title>
        <authorList>
            <person name="Gallardo-Escarate C."/>
        </authorList>
    </citation>
    <scope>NUCLEOTIDE SEQUENCE [LARGE SCALE GENOMIC DNA]</scope>
</reference>
<name>A0A7T8HFF9_CALRO</name>
<feature type="region of interest" description="Disordered" evidence="3">
    <location>
        <begin position="19"/>
        <end position="42"/>
    </location>
</feature>
<dbReference type="InterPro" id="IPR001452">
    <property type="entry name" value="SH3_domain"/>
</dbReference>
<feature type="domain" description="SH3" evidence="4">
    <location>
        <begin position="42"/>
        <end position="100"/>
    </location>
</feature>
<evidence type="ECO:0000313" key="6">
    <source>
        <dbReference type="Proteomes" id="UP000595437"/>
    </source>
</evidence>
<dbReference type="InterPro" id="IPR050384">
    <property type="entry name" value="Endophilin_SH3RF"/>
</dbReference>
<dbReference type="Proteomes" id="UP000595437">
    <property type="component" value="Chromosome 6"/>
</dbReference>
<dbReference type="PROSITE" id="PS50002">
    <property type="entry name" value="SH3"/>
    <property type="match status" value="1"/>
</dbReference>
<evidence type="ECO:0000313" key="5">
    <source>
        <dbReference type="EMBL" id="QQP49019.1"/>
    </source>
</evidence>
<dbReference type="PRINTS" id="PR00499">
    <property type="entry name" value="P67PHOX"/>
</dbReference>
<organism evidence="5 6">
    <name type="scientific">Caligus rogercresseyi</name>
    <name type="common">Sea louse</name>
    <dbReference type="NCBI Taxonomy" id="217165"/>
    <lineage>
        <taxon>Eukaryota</taxon>
        <taxon>Metazoa</taxon>
        <taxon>Ecdysozoa</taxon>
        <taxon>Arthropoda</taxon>
        <taxon>Crustacea</taxon>
        <taxon>Multicrustacea</taxon>
        <taxon>Hexanauplia</taxon>
        <taxon>Copepoda</taxon>
        <taxon>Siphonostomatoida</taxon>
        <taxon>Caligidae</taxon>
        <taxon>Caligus</taxon>
    </lineage>
</organism>
<dbReference type="Gene3D" id="2.30.30.40">
    <property type="entry name" value="SH3 Domains"/>
    <property type="match status" value="1"/>
</dbReference>
<dbReference type="SMART" id="SM00326">
    <property type="entry name" value="SH3"/>
    <property type="match status" value="1"/>
</dbReference>
<evidence type="ECO:0000256" key="2">
    <source>
        <dbReference type="PROSITE-ProRule" id="PRU00192"/>
    </source>
</evidence>
<sequence>GKKRQIGWFPANYVTVVGGVSSGSEKTSSGATPGSEEAPKSEPQLKFKALFPYAANHEDELPFEADDVIILISKDEEAWWKGECKGLVGVFPSNYVELIE</sequence>